<sequence>MYFLASSWNFSFLKTEAVMGKCFSRSALASSESALYSLNPSRALTLSSSREGLFPAMMAAWILRASAITSSTKALASGPRALTFSWRKAWSFSAFSARAGDFSLSASMALIGVL</sequence>
<proteinExistence type="predicted"/>
<evidence type="ECO:0000313" key="1">
    <source>
        <dbReference type="EMBL" id="GMR40101.1"/>
    </source>
</evidence>
<dbReference type="Proteomes" id="UP001328107">
    <property type="component" value="Unassembled WGS sequence"/>
</dbReference>
<organism evidence="1 2">
    <name type="scientific">Pristionchus mayeri</name>
    <dbReference type="NCBI Taxonomy" id="1317129"/>
    <lineage>
        <taxon>Eukaryota</taxon>
        <taxon>Metazoa</taxon>
        <taxon>Ecdysozoa</taxon>
        <taxon>Nematoda</taxon>
        <taxon>Chromadorea</taxon>
        <taxon>Rhabditida</taxon>
        <taxon>Rhabditina</taxon>
        <taxon>Diplogasteromorpha</taxon>
        <taxon>Diplogasteroidea</taxon>
        <taxon>Neodiplogasteridae</taxon>
        <taxon>Pristionchus</taxon>
    </lineage>
</organism>
<keyword evidence="2" id="KW-1185">Reference proteome</keyword>
<name>A0AAN5CFJ5_9BILA</name>
<comment type="caution">
    <text evidence="1">The sequence shown here is derived from an EMBL/GenBank/DDBJ whole genome shotgun (WGS) entry which is preliminary data.</text>
</comment>
<reference evidence="2" key="1">
    <citation type="submission" date="2022-10" db="EMBL/GenBank/DDBJ databases">
        <title>Genome assembly of Pristionchus species.</title>
        <authorList>
            <person name="Yoshida K."/>
            <person name="Sommer R.J."/>
        </authorList>
    </citation>
    <scope>NUCLEOTIDE SEQUENCE [LARGE SCALE GENOMIC DNA]</scope>
    <source>
        <strain evidence="2">RS5460</strain>
    </source>
</reference>
<accession>A0AAN5CFJ5</accession>
<protein>
    <submittedName>
        <fullName evidence="1">Uncharacterized protein</fullName>
    </submittedName>
</protein>
<dbReference type="AlphaFoldDB" id="A0AAN5CFJ5"/>
<dbReference type="EMBL" id="BTRK01000003">
    <property type="protein sequence ID" value="GMR40101.1"/>
    <property type="molecule type" value="Genomic_DNA"/>
</dbReference>
<gene>
    <name evidence="1" type="ORF">PMAYCL1PPCAC_10295</name>
</gene>
<evidence type="ECO:0000313" key="2">
    <source>
        <dbReference type="Proteomes" id="UP001328107"/>
    </source>
</evidence>